<dbReference type="InterPro" id="IPR001173">
    <property type="entry name" value="Glyco_trans_2-like"/>
</dbReference>
<dbReference type="Gene3D" id="3.90.550.10">
    <property type="entry name" value="Spore Coat Polysaccharide Biosynthesis Protein SpsA, Chain A"/>
    <property type="match status" value="1"/>
</dbReference>
<accession>A0A368JPQ1</accession>
<dbReference type="SUPFAM" id="SSF53448">
    <property type="entry name" value="Nucleotide-diphospho-sugar transferases"/>
    <property type="match status" value="1"/>
</dbReference>
<keyword evidence="3" id="KW-1185">Reference proteome</keyword>
<dbReference type="InterPro" id="IPR029044">
    <property type="entry name" value="Nucleotide-diphossugar_trans"/>
</dbReference>
<keyword evidence="2" id="KW-0808">Transferase</keyword>
<proteinExistence type="predicted"/>
<dbReference type="Pfam" id="PF00535">
    <property type="entry name" value="Glycos_transf_2"/>
    <property type="match status" value="1"/>
</dbReference>
<comment type="caution">
    <text evidence="2">The sequence shown here is derived from an EMBL/GenBank/DDBJ whole genome shotgun (WGS) entry which is preliminary data.</text>
</comment>
<evidence type="ECO:0000313" key="2">
    <source>
        <dbReference type="EMBL" id="RCR69640.1"/>
    </source>
</evidence>
<dbReference type="EMBL" id="QOWE01000007">
    <property type="protein sequence ID" value="RCR69640.1"/>
    <property type="molecule type" value="Genomic_DNA"/>
</dbReference>
<dbReference type="GO" id="GO:0016758">
    <property type="term" value="F:hexosyltransferase activity"/>
    <property type="evidence" value="ECO:0007669"/>
    <property type="project" value="UniProtKB-ARBA"/>
</dbReference>
<evidence type="ECO:0000259" key="1">
    <source>
        <dbReference type="Pfam" id="PF00535"/>
    </source>
</evidence>
<evidence type="ECO:0000313" key="3">
    <source>
        <dbReference type="Proteomes" id="UP000253383"/>
    </source>
</evidence>
<dbReference type="OrthoDB" id="9802649at2"/>
<reference evidence="2 3" key="1">
    <citation type="submission" date="2018-07" db="EMBL/GenBank/DDBJ databases">
        <title>Genome analysis of Larkinella rosea.</title>
        <authorList>
            <person name="Zhou Z."/>
            <person name="Wang G."/>
        </authorList>
    </citation>
    <scope>NUCLEOTIDE SEQUENCE [LARGE SCALE GENOMIC DNA]</scope>
    <source>
        <strain evidence="3">zzj9</strain>
    </source>
</reference>
<dbReference type="PANTHER" id="PTHR22916:SF3">
    <property type="entry name" value="UDP-GLCNAC:BETAGAL BETA-1,3-N-ACETYLGLUCOSAMINYLTRANSFERASE-LIKE PROTEIN 1"/>
    <property type="match status" value="1"/>
</dbReference>
<organism evidence="2 3">
    <name type="scientific">Larkinella punicea</name>
    <dbReference type="NCBI Taxonomy" id="2315727"/>
    <lineage>
        <taxon>Bacteria</taxon>
        <taxon>Pseudomonadati</taxon>
        <taxon>Bacteroidota</taxon>
        <taxon>Cytophagia</taxon>
        <taxon>Cytophagales</taxon>
        <taxon>Spirosomataceae</taxon>
        <taxon>Larkinella</taxon>
    </lineage>
</organism>
<sequence length="342" mass="39160">MATPSDPTQPTISVALCTYNGEAYLETQLESILKQSRLPTELVVCDDDSTDQTRAILEKFAAKAPFPVQIIRNATRLGFNKNFEKALSLCNGELIFICDQDDWWLPEKIETLTNYLVQHPKLDLVFSNAVIADTSLNNTGRLFWDAVRFTEPIRERWRRGEAVEVLLDGNRVMGCTSALRRRLLTSFLPIPTLPNYIYDGWMGLVTAAKGTIDFYEKPLIWYRTHEKQQVGTRPPEAGKPVRFKDRFSRPHQEKLAPLIRKHQELKDLYTLVTQRIAAKTPGIEQFERRLAHYARRSTMPDGRFSRIGSVVRELVAGNYHRYADQEANQYAPFLAALGDLVE</sequence>
<protein>
    <submittedName>
        <fullName evidence="2">Glycosyltransferase family 2 protein</fullName>
    </submittedName>
</protein>
<dbReference type="CDD" id="cd04196">
    <property type="entry name" value="GT_2_like_d"/>
    <property type="match status" value="1"/>
</dbReference>
<feature type="domain" description="Glycosyltransferase 2-like" evidence="1">
    <location>
        <begin position="13"/>
        <end position="156"/>
    </location>
</feature>
<dbReference type="AlphaFoldDB" id="A0A368JPQ1"/>
<dbReference type="Proteomes" id="UP000253383">
    <property type="component" value="Unassembled WGS sequence"/>
</dbReference>
<dbReference type="PANTHER" id="PTHR22916">
    <property type="entry name" value="GLYCOSYLTRANSFERASE"/>
    <property type="match status" value="1"/>
</dbReference>
<dbReference type="RefSeq" id="WP_114405834.1">
    <property type="nucleotide sequence ID" value="NZ_QOWE01000007.1"/>
</dbReference>
<gene>
    <name evidence="2" type="ORF">DUE52_09840</name>
</gene>
<name>A0A368JPQ1_9BACT</name>